<feature type="transmembrane region" description="Helical" evidence="1">
    <location>
        <begin position="7"/>
        <end position="24"/>
    </location>
</feature>
<dbReference type="AlphaFoldDB" id="A0A6J4T6L0"/>
<name>A0A6J4T6L0_9ACTN</name>
<sequence>MPSRRSVLLAQGVYYAATGVAPFVSRRAFEAVTGPKSEWWLVQTVGVVVTAVGGGLISAAANERDTPEIVAIAAGTAVGLGAIDVFYAAKGRIARSYFADAAIEAAFLAALATARR</sequence>
<accession>A0A6J4T6L0</accession>
<organism evidence="2">
    <name type="scientific">uncultured Solirubrobacteraceae bacterium</name>
    <dbReference type="NCBI Taxonomy" id="1162706"/>
    <lineage>
        <taxon>Bacteria</taxon>
        <taxon>Bacillati</taxon>
        <taxon>Actinomycetota</taxon>
        <taxon>Thermoleophilia</taxon>
        <taxon>Solirubrobacterales</taxon>
        <taxon>Solirubrobacteraceae</taxon>
        <taxon>environmental samples</taxon>
    </lineage>
</organism>
<gene>
    <name evidence="2" type="ORF">AVDCRST_MAG85-2553</name>
</gene>
<protein>
    <submittedName>
        <fullName evidence="2">Uncharacterized protein</fullName>
    </submittedName>
</protein>
<reference evidence="2" key="1">
    <citation type="submission" date="2020-02" db="EMBL/GenBank/DDBJ databases">
        <authorList>
            <person name="Meier V. D."/>
        </authorList>
    </citation>
    <scope>NUCLEOTIDE SEQUENCE</scope>
    <source>
        <strain evidence="2">AVDCRST_MAG85</strain>
    </source>
</reference>
<feature type="transmembrane region" description="Helical" evidence="1">
    <location>
        <begin position="39"/>
        <end position="57"/>
    </location>
</feature>
<feature type="transmembrane region" description="Helical" evidence="1">
    <location>
        <begin position="69"/>
        <end position="89"/>
    </location>
</feature>
<dbReference type="EMBL" id="CADCVT010000276">
    <property type="protein sequence ID" value="CAA9514879.1"/>
    <property type="molecule type" value="Genomic_DNA"/>
</dbReference>
<keyword evidence="1" id="KW-1133">Transmembrane helix</keyword>
<keyword evidence="1" id="KW-0812">Transmembrane</keyword>
<evidence type="ECO:0000313" key="2">
    <source>
        <dbReference type="EMBL" id="CAA9514879.1"/>
    </source>
</evidence>
<evidence type="ECO:0000256" key="1">
    <source>
        <dbReference type="SAM" id="Phobius"/>
    </source>
</evidence>
<proteinExistence type="predicted"/>
<keyword evidence="1" id="KW-0472">Membrane</keyword>